<dbReference type="EMBL" id="WWCJ01000004">
    <property type="protein sequence ID" value="MYN01697.1"/>
    <property type="molecule type" value="Genomic_DNA"/>
</dbReference>
<keyword evidence="2" id="KW-1185">Reference proteome</keyword>
<name>A0A6N9HEM7_9BURK</name>
<dbReference type="Proteomes" id="UP000448575">
    <property type="component" value="Unassembled WGS sequence"/>
</dbReference>
<dbReference type="RefSeq" id="WP_161024713.1">
    <property type="nucleotide sequence ID" value="NZ_WWCJ01000004.1"/>
</dbReference>
<protein>
    <submittedName>
        <fullName evidence="1">Uncharacterized protein</fullName>
    </submittedName>
</protein>
<comment type="caution">
    <text evidence="1">The sequence shown here is derived from an EMBL/GenBank/DDBJ whole genome shotgun (WGS) entry which is preliminary data.</text>
</comment>
<dbReference type="InterPro" id="IPR049249">
    <property type="entry name" value="DUF6882"/>
</dbReference>
<dbReference type="AlphaFoldDB" id="A0A6N9HEM7"/>
<organism evidence="1 2">
    <name type="scientific">Pseudoduganella guangdongensis</name>
    <dbReference type="NCBI Taxonomy" id="2692179"/>
    <lineage>
        <taxon>Bacteria</taxon>
        <taxon>Pseudomonadati</taxon>
        <taxon>Pseudomonadota</taxon>
        <taxon>Betaproteobacteria</taxon>
        <taxon>Burkholderiales</taxon>
        <taxon>Oxalobacteraceae</taxon>
        <taxon>Telluria group</taxon>
        <taxon>Pseudoduganella</taxon>
    </lineage>
</organism>
<accession>A0A6N9HEM7</accession>
<gene>
    <name evidence="1" type="ORF">GTP41_06245</name>
</gene>
<dbReference type="Pfam" id="PF21813">
    <property type="entry name" value="DUF6882"/>
    <property type="match status" value="1"/>
</dbReference>
<reference evidence="1 2" key="1">
    <citation type="submission" date="2019-12" db="EMBL/GenBank/DDBJ databases">
        <title>Novel species isolated from a subtropical stream in China.</title>
        <authorList>
            <person name="Lu H."/>
        </authorList>
    </citation>
    <scope>NUCLEOTIDE SEQUENCE [LARGE SCALE GENOMIC DNA]</scope>
    <source>
        <strain evidence="1 2">DS3</strain>
    </source>
</reference>
<sequence length="246" mass="27918">MSTDTITCPTHGESQFAFVCQHLLANPVQPWYCGYPEEDAQWRDAWCAECDLALEREGEWNENNEDEAGIQLICCHCYEHHIGQSVNRLQGPALEAWTKFVDGHCATLSEKQSAMTAQLRLDDYPRWDYYQERAQLVFSGGELPELVADIEFIGTLSTASNTWMWSWANFSLLEGVRSRIAAVRDAGEERDYPHLTVPIWEADMHDGWHMTAIAVEQLQAMGAYRVPSDNGYIFMAILSAQHRPAG</sequence>
<evidence type="ECO:0000313" key="2">
    <source>
        <dbReference type="Proteomes" id="UP000448575"/>
    </source>
</evidence>
<proteinExistence type="predicted"/>
<evidence type="ECO:0000313" key="1">
    <source>
        <dbReference type="EMBL" id="MYN01697.1"/>
    </source>
</evidence>